<name>A0A8H6CCQ0_9LECA</name>
<dbReference type="PANTHER" id="PTHR24148">
    <property type="entry name" value="ANKYRIN REPEAT DOMAIN-CONTAINING PROTEIN 39 HOMOLOG-RELATED"/>
    <property type="match status" value="1"/>
</dbReference>
<dbReference type="AlphaFoldDB" id="A0A8H6CCQ0"/>
<comment type="caution">
    <text evidence="3">The sequence shown here is derived from an EMBL/GenBank/DDBJ whole genome shotgun (WGS) entry which is preliminary data.</text>
</comment>
<dbReference type="Proteomes" id="UP000593566">
    <property type="component" value="Unassembled WGS sequence"/>
</dbReference>
<evidence type="ECO:0000259" key="2">
    <source>
        <dbReference type="Pfam" id="PF06985"/>
    </source>
</evidence>
<dbReference type="GeneID" id="59330991"/>
<feature type="region of interest" description="Disordered" evidence="1">
    <location>
        <begin position="701"/>
        <end position="722"/>
    </location>
</feature>
<evidence type="ECO:0000256" key="1">
    <source>
        <dbReference type="SAM" id="MobiDB-lite"/>
    </source>
</evidence>
<feature type="domain" description="Heterokaryon incompatibility" evidence="2">
    <location>
        <begin position="159"/>
        <end position="319"/>
    </location>
</feature>
<dbReference type="Pfam" id="PF06985">
    <property type="entry name" value="HET"/>
    <property type="match status" value="1"/>
</dbReference>
<dbReference type="PANTHER" id="PTHR24148:SF64">
    <property type="entry name" value="HETEROKARYON INCOMPATIBILITY DOMAIN-CONTAINING PROTEIN"/>
    <property type="match status" value="1"/>
</dbReference>
<dbReference type="InterPro" id="IPR052895">
    <property type="entry name" value="HetReg/Transcr_Mod"/>
</dbReference>
<sequence length="958" mass="108968">MRDDTRGDEAGSGGFDFSSNVDAILQHRVQRKSAARWARNLRFLTFAGDEIHTDAKVSEGSDSTREVHWGRCTRCELRTPPAAGHICATHAQSNNTDIKTYEKRAKEYTDPCIHVEDASCEECMQIPLFPNHGKATNFRIRRLKPKGTRPSELGICTHFVAVSYCWSSASARKSSEPSTEGKQYQVLEENMKTVRPIRAPKDTIDRAVSFAAQNGYRMIWIDQECIEQDNENEKELGIQAMDFVYVNAQISIGLFQATLEQRHLDALLLFFEWKIGSDMRRRGPRPLKQCRSLRIKNLAEALSMIAMDRWNTRAWILQEAFASGGNMILLFPRAKEMAVRGWSLICHDLSLTEIGIKLDILQRCIKQSVGLFTPKPDSSIPIKLPEWIEALKRLTWFQPETSTRHMFNFWINDAKPRRTCNAAVAMSFLKHRDNDRVADRLAILANLCDYSLRLNTVELEKSQGRLSVCVLALAIANGDFSLLSPESYHIPRGLDVTRNKGDKEFTWVPPNVTQLQYIRSRTADPGGATPGRVSPVSYRVTNEGLSLRGFMWKIDRFVELPSIKHKYKESWARLWRPSTRLEEQSLEVMEKPYIFQQVSRAHWLAVTHIFFEVIELLREKNQISVADAVWHSVTNADWRKGRFLESVAEFPEQLTVEKRKGMFRLEQSTDGSLEHKWLIDRIMLQGGLWIRRRVRLSTDHEFSDGTPSGYGESDAVSGEDQVGCATQDQRLEAKFRSPAREHTAPNIETPRAVSAFQADDVARESGQPSPLASVDGSMVPATPHSGTKLSDSLRKPEKAPKTHSDYQSTLSMMMKMHDHKAITKDDSEGEVDDPTDPDKAFRFLPENIGDFVAFINNMDGRNSQTSLRQQRAVFDIEGDTSGQVLVLTPFQKRLETLPRPETRSMSVSWVVQPVSNLAGSKDSRRSEFFGKVETLKTSGMVRGMWKYMVQPEDRYNLV</sequence>
<dbReference type="EMBL" id="JACCJB010000015">
    <property type="protein sequence ID" value="KAF6220898.1"/>
    <property type="molecule type" value="Genomic_DNA"/>
</dbReference>
<protein>
    <recommendedName>
        <fullName evidence="2">Heterokaryon incompatibility domain-containing protein</fullName>
    </recommendedName>
</protein>
<gene>
    <name evidence="3" type="ORF">HO133_002578</name>
</gene>
<keyword evidence="4" id="KW-1185">Reference proteome</keyword>
<feature type="compositionally biased region" description="Basic and acidic residues" evidence="1">
    <location>
        <begin position="791"/>
        <end position="804"/>
    </location>
</feature>
<feature type="region of interest" description="Disordered" evidence="1">
    <location>
        <begin position="758"/>
        <end position="804"/>
    </location>
</feature>
<accession>A0A8H6CCQ0</accession>
<dbReference type="InterPro" id="IPR010730">
    <property type="entry name" value="HET"/>
</dbReference>
<evidence type="ECO:0000313" key="4">
    <source>
        <dbReference type="Proteomes" id="UP000593566"/>
    </source>
</evidence>
<proteinExistence type="predicted"/>
<dbReference type="RefSeq" id="XP_037150333.1">
    <property type="nucleotide sequence ID" value="XM_037293504.1"/>
</dbReference>
<evidence type="ECO:0000313" key="3">
    <source>
        <dbReference type="EMBL" id="KAF6220898.1"/>
    </source>
</evidence>
<reference evidence="3 4" key="1">
    <citation type="journal article" date="2020" name="Genomics">
        <title>Complete, high-quality genomes from long-read metagenomic sequencing of two wolf lichen thalli reveals enigmatic genome architecture.</title>
        <authorList>
            <person name="McKenzie S.K."/>
            <person name="Walston R.F."/>
            <person name="Allen J.L."/>
        </authorList>
    </citation>
    <scope>NUCLEOTIDE SEQUENCE [LARGE SCALE GENOMIC DNA]</scope>
    <source>
        <strain evidence="3">WasteWater1</strain>
    </source>
</reference>
<organism evidence="3 4">
    <name type="scientific">Letharia lupina</name>
    <dbReference type="NCBI Taxonomy" id="560253"/>
    <lineage>
        <taxon>Eukaryota</taxon>
        <taxon>Fungi</taxon>
        <taxon>Dikarya</taxon>
        <taxon>Ascomycota</taxon>
        <taxon>Pezizomycotina</taxon>
        <taxon>Lecanoromycetes</taxon>
        <taxon>OSLEUM clade</taxon>
        <taxon>Lecanoromycetidae</taxon>
        <taxon>Lecanorales</taxon>
        <taxon>Lecanorineae</taxon>
        <taxon>Parmeliaceae</taxon>
        <taxon>Letharia</taxon>
    </lineage>
</organism>